<proteinExistence type="predicted"/>
<evidence type="ECO:0000313" key="2">
    <source>
        <dbReference type="Proteomes" id="UP000315460"/>
    </source>
</evidence>
<protein>
    <submittedName>
        <fullName evidence="1">Uncharacterized protein</fullName>
    </submittedName>
</protein>
<dbReference type="Proteomes" id="UP000315460">
    <property type="component" value="Unassembled WGS sequence"/>
</dbReference>
<keyword evidence="2" id="KW-1185">Reference proteome</keyword>
<organism evidence="1 2">
    <name type="scientific">Dietzia kunjamensis subsp. schimae</name>
    <dbReference type="NCBI Taxonomy" id="498198"/>
    <lineage>
        <taxon>Bacteria</taxon>
        <taxon>Bacillati</taxon>
        <taxon>Actinomycetota</taxon>
        <taxon>Actinomycetes</taxon>
        <taxon>Mycobacteriales</taxon>
        <taxon>Dietziaceae</taxon>
        <taxon>Dietzia</taxon>
    </lineage>
</organism>
<gene>
    <name evidence="1" type="ORF">SAMN06265174_103128</name>
</gene>
<reference evidence="1 2" key="1">
    <citation type="submission" date="2017-05" db="EMBL/GenBank/DDBJ databases">
        <authorList>
            <person name="Varghese N."/>
            <person name="Submissions S."/>
        </authorList>
    </citation>
    <scope>NUCLEOTIDE SEQUENCE [LARGE SCALE GENOMIC DNA]</scope>
    <source>
        <strain evidence="1 2">DSM 45139</strain>
    </source>
</reference>
<accession>A0ABY1N091</accession>
<dbReference type="RefSeq" id="WP_167507210.1">
    <property type="nucleotide sequence ID" value="NZ_BAAAQH010000012.1"/>
</dbReference>
<dbReference type="EMBL" id="FXTG01000003">
    <property type="protein sequence ID" value="SMO65161.1"/>
    <property type="molecule type" value="Genomic_DNA"/>
</dbReference>
<name>A0ABY1N091_9ACTN</name>
<sequence length="56" mass="5594">MPDFGAIAGLLGNVKSIFDFVAGTTGSLAGFVSTDAAKNPVTLIETLFSGSTSAEV</sequence>
<comment type="caution">
    <text evidence="1">The sequence shown here is derived from an EMBL/GenBank/DDBJ whole genome shotgun (WGS) entry which is preliminary data.</text>
</comment>
<evidence type="ECO:0000313" key="1">
    <source>
        <dbReference type="EMBL" id="SMO65161.1"/>
    </source>
</evidence>